<proteinExistence type="predicted"/>
<dbReference type="Proteomes" id="UP000195913">
    <property type="component" value="Unassembled WGS sequence"/>
</dbReference>
<evidence type="ECO:0000256" key="1">
    <source>
        <dbReference type="ARBA" id="ARBA00022737"/>
    </source>
</evidence>
<protein>
    <submittedName>
        <fullName evidence="4">Putative ankyrin-like protein</fullName>
    </submittedName>
</protein>
<reference evidence="4 5" key="1">
    <citation type="submission" date="2017-02" db="EMBL/GenBank/DDBJ databases">
        <authorList>
            <person name="Peterson S.W."/>
        </authorList>
    </citation>
    <scope>NUCLEOTIDE SEQUENCE [LARGE SCALE GENOMIC DNA]</scope>
    <source>
        <strain evidence="4 5">B Ar 00.02</strain>
    </source>
</reference>
<keyword evidence="2 3" id="KW-0040">ANK repeat</keyword>
<keyword evidence="5" id="KW-1185">Reference proteome</keyword>
<dbReference type="EMBL" id="FUHW01000025">
    <property type="protein sequence ID" value="SJM61211.1"/>
    <property type="molecule type" value="Genomic_DNA"/>
</dbReference>
<sequence length="143" mass="15553">MTEPANQPVPELSDEELAFLHSTFDLARQGETEKLLALIGEGLPVDLTDHKGDSLLILASYSGHNDLARGLVERGATVDRLNDQGQSALTCTVFRQNAELSRFLLEAGADPKLGPQNAWAVTDMFDLPAMRALIEEYFPTNGA</sequence>
<evidence type="ECO:0000256" key="3">
    <source>
        <dbReference type="PROSITE-ProRule" id="PRU00023"/>
    </source>
</evidence>
<evidence type="ECO:0000313" key="5">
    <source>
        <dbReference type="Proteomes" id="UP000195913"/>
    </source>
</evidence>
<dbReference type="SUPFAM" id="SSF48403">
    <property type="entry name" value="Ankyrin repeat"/>
    <property type="match status" value="1"/>
</dbReference>
<dbReference type="PANTHER" id="PTHR24171">
    <property type="entry name" value="ANKYRIN REPEAT DOMAIN-CONTAINING PROTEIN 39-RELATED"/>
    <property type="match status" value="1"/>
</dbReference>
<dbReference type="InterPro" id="IPR002110">
    <property type="entry name" value="Ankyrin_rpt"/>
</dbReference>
<name>A0A1R4FZD6_9MICC</name>
<evidence type="ECO:0000313" key="4">
    <source>
        <dbReference type="EMBL" id="SJM61211.1"/>
    </source>
</evidence>
<keyword evidence="1" id="KW-0677">Repeat</keyword>
<dbReference type="SMART" id="SM00248">
    <property type="entry name" value="ANK"/>
    <property type="match status" value="2"/>
</dbReference>
<dbReference type="RefSeq" id="WP_179204262.1">
    <property type="nucleotide sequence ID" value="NZ_FUHW01000025.1"/>
</dbReference>
<dbReference type="Pfam" id="PF12796">
    <property type="entry name" value="Ank_2"/>
    <property type="match status" value="1"/>
</dbReference>
<dbReference type="Gene3D" id="1.25.40.20">
    <property type="entry name" value="Ankyrin repeat-containing domain"/>
    <property type="match status" value="1"/>
</dbReference>
<dbReference type="PROSITE" id="PS50297">
    <property type="entry name" value="ANK_REP_REGION"/>
    <property type="match status" value="1"/>
</dbReference>
<gene>
    <name evidence="4" type="ORF">FM101_06680</name>
</gene>
<evidence type="ECO:0000256" key="2">
    <source>
        <dbReference type="ARBA" id="ARBA00023043"/>
    </source>
</evidence>
<organism evidence="4 5">
    <name type="scientific">Arthrobacter rhombi</name>
    <dbReference type="NCBI Taxonomy" id="71253"/>
    <lineage>
        <taxon>Bacteria</taxon>
        <taxon>Bacillati</taxon>
        <taxon>Actinomycetota</taxon>
        <taxon>Actinomycetes</taxon>
        <taxon>Micrococcales</taxon>
        <taxon>Micrococcaceae</taxon>
        <taxon>Arthrobacter</taxon>
    </lineage>
</organism>
<dbReference type="AlphaFoldDB" id="A0A1R4FZD6"/>
<dbReference type="PROSITE" id="PS50088">
    <property type="entry name" value="ANK_REPEAT"/>
    <property type="match status" value="1"/>
</dbReference>
<dbReference type="InterPro" id="IPR036770">
    <property type="entry name" value="Ankyrin_rpt-contain_sf"/>
</dbReference>
<feature type="repeat" description="ANK" evidence="3">
    <location>
        <begin position="51"/>
        <end position="83"/>
    </location>
</feature>
<accession>A0A1R4FZD6</accession>